<dbReference type="GO" id="GO:0005886">
    <property type="term" value="C:plasma membrane"/>
    <property type="evidence" value="ECO:0007669"/>
    <property type="project" value="TreeGrafter"/>
</dbReference>
<dbReference type="InterPro" id="IPR007844">
    <property type="entry name" value="AsmA"/>
</dbReference>
<dbReference type="EMBL" id="FNFO01000003">
    <property type="protein sequence ID" value="SDK66144.1"/>
    <property type="molecule type" value="Genomic_DNA"/>
</dbReference>
<evidence type="ECO:0000259" key="2">
    <source>
        <dbReference type="Pfam" id="PF05170"/>
    </source>
</evidence>
<evidence type="ECO:0000313" key="3">
    <source>
        <dbReference type="EMBL" id="SDK66144.1"/>
    </source>
</evidence>
<dbReference type="InterPro" id="IPR052894">
    <property type="entry name" value="AsmA-related"/>
</dbReference>
<proteinExistence type="predicted"/>
<keyword evidence="4" id="KW-1185">Reference proteome</keyword>
<reference evidence="3 4" key="1">
    <citation type="submission" date="2016-10" db="EMBL/GenBank/DDBJ databases">
        <authorList>
            <person name="de Groot N.N."/>
        </authorList>
    </citation>
    <scope>NUCLEOTIDE SEQUENCE [LARGE SCALE GENOMIC DNA]</scope>
    <source>
        <strain evidence="3 4">DSM 25186</strain>
    </source>
</reference>
<dbReference type="OrthoDB" id="596403at2"/>
<dbReference type="Proteomes" id="UP000198510">
    <property type="component" value="Unassembled WGS sequence"/>
</dbReference>
<dbReference type="STRING" id="1075417.SAMN05421823_103215"/>
<feature type="domain" description="AsmA" evidence="2">
    <location>
        <begin position="1"/>
        <end position="177"/>
    </location>
</feature>
<name>A0A1G9DQK9_9BACT</name>
<feature type="region of interest" description="Disordered" evidence="1">
    <location>
        <begin position="944"/>
        <end position="1005"/>
    </location>
</feature>
<gene>
    <name evidence="3" type="ORF">SAMN05421823_103215</name>
</gene>
<dbReference type="AlphaFoldDB" id="A0A1G9DQK9"/>
<organism evidence="3 4">
    <name type="scientific">Catalinimonas alkaloidigena</name>
    <dbReference type="NCBI Taxonomy" id="1075417"/>
    <lineage>
        <taxon>Bacteria</taxon>
        <taxon>Pseudomonadati</taxon>
        <taxon>Bacteroidota</taxon>
        <taxon>Cytophagia</taxon>
        <taxon>Cytophagales</taxon>
        <taxon>Catalimonadaceae</taxon>
        <taxon>Catalinimonas</taxon>
    </lineage>
</organism>
<dbReference type="Pfam" id="PF05170">
    <property type="entry name" value="AsmA"/>
    <property type="match status" value="1"/>
</dbReference>
<dbReference type="GO" id="GO:0090313">
    <property type="term" value="P:regulation of protein targeting to membrane"/>
    <property type="evidence" value="ECO:0007669"/>
    <property type="project" value="TreeGrafter"/>
</dbReference>
<dbReference type="CDD" id="cd06503">
    <property type="entry name" value="ATP-synt_Fo_b"/>
    <property type="match status" value="1"/>
</dbReference>
<evidence type="ECO:0000313" key="4">
    <source>
        <dbReference type="Proteomes" id="UP000198510"/>
    </source>
</evidence>
<dbReference type="PANTHER" id="PTHR30441:SF8">
    <property type="entry name" value="DUF748 DOMAIN-CONTAINING PROTEIN"/>
    <property type="match status" value="1"/>
</dbReference>
<sequence>MKKILYIVGGIVAFLLLAAALIPVLFKDQIKAQVDKALAESLKADVYYSADDFQLSLFRHFPNASVGLKNFGVVGRDQFAGDTLVNVGEFELVLNLMSLFGDQITVNSVVLDQPRILAKVLSDGSANWDIAVEDTTAVTTDTASSEFAIRIKEWNVNNGEVIYIDNQSAMYAHLMGLNHRGSGDISQDVYDLQTSTQVDYLTFEFDTVEYLSNDRLQADVTLNMNMPESKYTFKDNTIRLNDFAFGFDGFVQMPDTSAVGVDLTFQTRETDFKNILSLVPGIYTDQYDDLKTEGTLAFDGFAKGTYRYDGTSMPAFAINLNVNNGRLQYPDLPTPVENVKVDLKVNSPSNDLEEMQVNLNEFHLDMGKNPVDMKAQVKGLTNMNVDANVKANVNLAQVSEIFPLEGMSLRGLFNLNATAKGVYNDGLGRMPQIQADMKLSDGYVKTTDFPAPVENMAVEATVTNTTGETADTKVSVPQFAFALDGQPFRGTAYLENPDDLFYDVTAKGTINLTKIDQMFKLEEMMEMPGLKIAGEINADIETKGRMSDVEAERYGDLPTSGTMQVSNFTYADADLPQGVTIKNAALQFNPDRMEITEYQGALGKSDVSLTGYVSNYIGYLFGENQTIRGKMDFRSNQFDVNEWMSDEETSETDTAAVTEPFEVPQDVDFTLTTAIQKVLYDNMELTNVKGDVIVRDGTVRMQGLSFGTLGGTIVMNGTYDSRNLSMPSFDFDMDINQVSIPQAYQTFNTVQALAPVAKAMSGNFNTKFKLAGNLDSGMNPMYNTLDGGGLISLVGASVKDLGLLQKINSVTKLNAPTNVDLRDVKIQAEVEDGKAVFNPFDVKVGDFKMTIGGSNSFTGAIDYLTQVEVPAGKVGGAVTSTLSSLIGQEINAPEKLLMNFNVGGTYDDPKVSLAGVNGVGGSGTTTKEAVTEAVKEKVDDLKEQAQAKADSARKAAEARAQQELEKAKQEAEQKAQAEADRLKKEAEERAKKEAQKLKDRFGLPK</sequence>
<accession>A0A1G9DQK9</accession>
<dbReference type="PANTHER" id="PTHR30441">
    <property type="entry name" value="DUF748 DOMAIN-CONTAINING PROTEIN"/>
    <property type="match status" value="1"/>
</dbReference>
<evidence type="ECO:0000256" key="1">
    <source>
        <dbReference type="SAM" id="MobiDB-lite"/>
    </source>
</evidence>
<dbReference type="RefSeq" id="WP_089681223.1">
    <property type="nucleotide sequence ID" value="NZ_FNFO01000003.1"/>
</dbReference>
<protein>
    <submittedName>
        <fullName evidence="3">AsmA family protein</fullName>
    </submittedName>
</protein>